<dbReference type="AlphaFoldDB" id="A0A392S2T3"/>
<name>A0A392S2T3_9FABA</name>
<accession>A0A392S2T3</accession>
<organism evidence="1 2">
    <name type="scientific">Trifolium medium</name>
    <dbReference type="NCBI Taxonomy" id="97028"/>
    <lineage>
        <taxon>Eukaryota</taxon>
        <taxon>Viridiplantae</taxon>
        <taxon>Streptophyta</taxon>
        <taxon>Embryophyta</taxon>
        <taxon>Tracheophyta</taxon>
        <taxon>Spermatophyta</taxon>
        <taxon>Magnoliopsida</taxon>
        <taxon>eudicotyledons</taxon>
        <taxon>Gunneridae</taxon>
        <taxon>Pentapetalae</taxon>
        <taxon>rosids</taxon>
        <taxon>fabids</taxon>
        <taxon>Fabales</taxon>
        <taxon>Fabaceae</taxon>
        <taxon>Papilionoideae</taxon>
        <taxon>50 kb inversion clade</taxon>
        <taxon>NPAAA clade</taxon>
        <taxon>Hologalegina</taxon>
        <taxon>IRL clade</taxon>
        <taxon>Trifolieae</taxon>
        <taxon>Trifolium</taxon>
    </lineage>
</organism>
<dbReference type="Proteomes" id="UP000265520">
    <property type="component" value="Unassembled WGS sequence"/>
</dbReference>
<comment type="caution">
    <text evidence="1">The sequence shown here is derived from an EMBL/GenBank/DDBJ whole genome shotgun (WGS) entry which is preliminary data.</text>
</comment>
<protein>
    <submittedName>
        <fullName evidence="1">Uncharacterized protein</fullName>
    </submittedName>
</protein>
<dbReference type="EMBL" id="LXQA010314368">
    <property type="protein sequence ID" value="MCI43211.1"/>
    <property type="molecule type" value="Genomic_DNA"/>
</dbReference>
<keyword evidence="2" id="KW-1185">Reference proteome</keyword>
<evidence type="ECO:0000313" key="2">
    <source>
        <dbReference type="Proteomes" id="UP000265520"/>
    </source>
</evidence>
<evidence type="ECO:0000313" key="1">
    <source>
        <dbReference type="EMBL" id="MCI43211.1"/>
    </source>
</evidence>
<reference evidence="1 2" key="1">
    <citation type="journal article" date="2018" name="Front. Plant Sci.">
        <title>Red Clover (Trifolium pratense) and Zigzag Clover (T. medium) - A Picture of Genomic Similarities and Differences.</title>
        <authorList>
            <person name="Dluhosova J."/>
            <person name="Istvanek J."/>
            <person name="Nedelnik J."/>
            <person name="Repkova J."/>
        </authorList>
    </citation>
    <scope>NUCLEOTIDE SEQUENCE [LARGE SCALE GENOMIC DNA]</scope>
    <source>
        <strain evidence="2">cv. 10/8</strain>
        <tissue evidence="1">Leaf</tissue>
    </source>
</reference>
<feature type="non-terminal residue" evidence="1">
    <location>
        <position position="1"/>
    </location>
</feature>
<sequence>STPGFPCSIQGSYCCCSCCVHLAAVVLGKSEYVVPSACVDEFCSSMENCLPGVENWWWW</sequence>
<proteinExistence type="predicted"/>